<feature type="active site" description="Charge relay system" evidence="4">
    <location>
        <position position="105"/>
    </location>
</feature>
<dbReference type="Pfam" id="PF01242">
    <property type="entry name" value="PTPS"/>
    <property type="match status" value="1"/>
</dbReference>
<comment type="caution">
    <text evidence="6">The sequence shown here is derived from an EMBL/GenBank/DDBJ whole genome shotgun (WGS) entry which is preliminary data.</text>
</comment>
<evidence type="ECO:0000256" key="5">
    <source>
        <dbReference type="PIRSR" id="PIRSR006113-2"/>
    </source>
</evidence>
<organism evidence="6">
    <name type="scientific">Archaeoglobus fulgidus</name>
    <dbReference type="NCBI Taxonomy" id="2234"/>
    <lineage>
        <taxon>Archaea</taxon>
        <taxon>Methanobacteriati</taxon>
        <taxon>Methanobacteriota</taxon>
        <taxon>Archaeoglobi</taxon>
        <taxon>Archaeoglobales</taxon>
        <taxon>Archaeoglobaceae</taxon>
        <taxon>Archaeoglobus</taxon>
    </lineage>
</organism>
<dbReference type="InterPro" id="IPR007115">
    <property type="entry name" value="6-PTP_synth/QueD"/>
</dbReference>
<dbReference type="NCBIfam" id="TIGR03367">
    <property type="entry name" value="queuosine_QueD"/>
    <property type="match status" value="1"/>
</dbReference>
<keyword evidence="1 5" id="KW-0479">Metal-binding</keyword>
<comment type="cofactor">
    <cofactor evidence="5">
        <name>Zn(2+)</name>
        <dbReference type="ChEBI" id="CHEBI:29105"/>
    </cofactor>
    <text evidence="5">Binds 1 zinc ion per subunit.</text>
</comment>
<feature type="binding site" evidence="5">
    <location>
        <position position="17"/>
    </location>
    <ligand>
        <name>Zn(2+)</name>
        <dbReference type="ChEBI" id="CHEBI:29105"/>
    </ligand>
</feature>
<name>A0A7C2NFD8_ARCFL</name>
<evidence type="ECO:0000313" key="7">
    <source>
        <dbReference type="EMBL" id="HFW32539.1"/>
    </source>
</evidence>
<gene>
    <name evidence="6" type="primary">queD</name>
    <name evidence="6" type="ORF">ENN70_00775</name>
    <name evidence="7" type="ORF">ENW66_06260</name>
</gene>
<dbReference type="EMBL" id="DSCQ01000012">
    <property type="protein sequence ID" value="HET20655.1"/>
    <property type="molecule type" value="Genomic_DNA"/>
</dbReference>
<evidence type="ECO:0000256" key="3">
    <source>
        <dbReference type="ARBA" id="ARBA00023239"/>
    </source>
</evidence>
<dbReference type="GO" id="GO:0016829">
    <property type="term" value="F:lyase activity"/>
    <property type="evidence" value="ECO:0007669"/>
    <property type="project" value="UniProtKB-KW"/>
</dbReference>
<keyword evidence="2 5" id="KW-0862">Zinc</keyword>
<dbReference type="InterPro" id="IPR038418">
    <property type="entry name" value="6-PTP_synth/QueD_sf"/>
</dbReference>
<evidence type="ECO:0000256" key="2">
    <source>
        <dbReference type="ARBA" id="ARBA00022833"/>
    </source>
</evidence>
<dbReference type="PANTHER" id="PTHR12589:SF7">
    <property type="entry name" value="6-PYRUVOYL TETRAHYDROBIOPTERIN SYNTHASE"/>
    <property type="match status" value="1"/>
</dbReference>
<dbReference type="EMBL" id="DTLB01000038">
    <property type="protein sequence ID" value="HFW32539.1"/>
    <property type="molecule type" value="Genomic_DNA"/>
</dbReference>
<evidence type="ECO:0000256" key="1">
    <source>
        <dbReference type="ARBA" id="ARBA00022723"/>
    </source>
</evidence>
<feature type="binding site" evidence="5">
    <location>
        <position position="29"/>
    </location>
    <ligand>
        <name>Zn(2+)</name>
        <dbReference type="ChEBI" id="CHEBI:29105"/>
    </ligand>
</feature>
<protein>
    <submittedName>
        <fullName evidence="6">6-carboxytetrahydropterin synthase QueD</fullName>
    </submittedName>
</protein>
<dbReference type="PIRSF" id="PIRSF006113">
    <property type="entry name" value="PTP_synth"/>
    <property type="match status" value="1"/>
</dbReference>
<sequence length="115" mass="13120">MEHEMIIGVSTSFSAAHSIPGHAKCGKIHGHNFRVEVEISGKVGENGMVMDFFDLKKIVNEVVSKFDHTLLNEQIKIPTSENICLKIFEELVERGLKVRRVRVAENEDKWAELRF</sequence>
<dbReference type="AlphaFoldDB" id="A0A7C2NFD8"/>
<keyword evidence="3" id="KW-0456">Lyase</keyword>
<dbReference type="Gene3D" id="3.30.479.10">
    <property type="entry name" value="6-pyruvoyl tetrahydropterin synthase/QueD"/>
    <property type="match status" value="1"/>
</dbReference>
<proteinExistence type="predicted"/>
<feature type="active site" description="Proton acceptor" evidence="4">
    <location>
        <position position="25"/>
    </location>
</feature>
<dbReference type="PANTHER" id="PTHR12589">
    <property type="entry name" value="PYRUVOYL TETRAHYDROBIOPTERIN SYNTHASE"/>
    <property type="match status" value="1"/>
</dbReference>
<evidence type="ECO:0000313" key="6">
    <source>
        <dbReference type="EMBL" id="HET20655.1"/>
    </source>
</evidence>
<accession>A0A7C2NFD8</accession>
<feature type="active site" description="Charge relay system" evidence="4">
    <location>
        <position position="68"/>
    </location>
</feature>
<evidence type="ECO:0000256" key="4">
    <source>
        <dbReference type="PIRSR" id="PIRSR006113-1"/>
    </source>
</evidence>
<dbReference type="SUPFAM" id="SSF55620">
    <property type="entry name" value="Tetrahydrobiopterin biosynthesis enzymes-like"/>
    <property type="match status" value="1"/>
</dbReference>
<feature type="binding site" evidence="5">
    <location>
        <position position="31"/>
    </location>
    <ligand>
        <name>Zn(2+)</name>
        <dbReference type="ChEBI" id="CHEBI:29105"/>
    </ligand>
</feature>
<reference evidence="6" key="1">
    <citation type="journal article" date="2020" name="mSystems">
        <title>Genome- and Community-Level Interaction Insights into Carbon Utilization and Element Cycling Functions of Hydrothermarchaeota in Hydrothermal Sediment.</title>
        <authorList>
            <person name="Zhou Z."/>
            <person name="Liu Y."/>
            <person name="Xu W."/>
            <person name="Pan J."/>
            <person name="Luo Z.H."/>
            <person name="Li M."/>
        </authorList>
    </citation>
    <scope>NUCLEOTIDE SEQUENCE [LARGE SCALE GENOMIC DNA]</scope>
    <source>
        <strain evidence="6">SpSt-12</strain>
        <strain evidence="7">SpSt-87</strain>
    </source>
</reference>
<dbReference type="GO" id="GO:0046872">
    <property type="term" value="F:metal ion binding"/>
    <property type="evidence" value="ECO:0007669"/>
    <property type="project" value="UniProtKB-KW"/>
</dbReference>